<sequence>MKKNLFLILLIPFFSLGQTQIGSDINGEVADDFSGHSVSLSEDGSILAIGAPFNDSNGNNSGHVRIYKYESGDWKIIGDIDGEAEGDQSGYSISLSKDGSTVAIGAIANKENGIFSGHVRVYRNNSGSWEKIGNDIDGEASPDQSGNSVSLSQDGSVVAIGAHHNGENGSFSGHVKVYEYKLGDWQKIGDDIDGEATNDRFGHSVSLSANGTTVAIGAKNFATTLLFGQVSVYRNKSGIWTKLGSDFTGEDLAERLGWSVSLSFDGNILAIGATGGLVKIYEYNSTTGDWEKIGDDINEEADDDESGYSVSLSSDGSIVAIGAIKNDGNGSDSGHVRIYKNNSGSWKKIGSDIDGKAPEDQSGYSISLSSDGSILAIGAPYNSDNENLSGHVRVYNLSTLLASDSFVLSQFNMAPNPAKNETTIKLNKGLALEKISIYNNLGKFIKSTKKETINTSNLSTGLYYVEVITNKGKATKKLIIE</sequence>
<dbReference type="EMBL" id="JAUOEL010000005">
    <property type="protein sequence ID" value="MDO5975364.1"/>
    <property type="molecule type" value="Genomic_DNA"/>
</dbReference>
<evidence type="ECO:0000313" key="3">
    <source>
        <dbReference type="EMBL" id="MDO5975364.1"/>
    </source>
</evidence>
<dbReference type="Proteomes" id="UP001176806">
    <property type="component" value="Unassembled WGS sequence"/>
</dbReference>
<keyword evidence="4" id="KW-1185">Reference proteome</keyword>
<dbReference type="PANTHER" id="PTHR36220:SF1">
    <property type="entry name" value="GAMMA TUBULIN COMPLEX COMPONENT C-TERMINAL DOMAIN-CONTAINING PROTEIN"/>
    <property type="match status" value="1"/>
</dbReference>
<evidence type="ECO:0000259" key="2">
    <source>
        <dbReference type="Pfam" id="PF18962"/>
    </source>
</evidence>
<dbReference type="PANTHER" id="PTHR36220">
    <property type="entry name" value="UNNAMED PRODUCT"/>
    <property type="match status" value="1"/>
</dbReference>
<dbReference type="Pfam" id="PF14312">
    <property type="entry name" value="FG-GAP_2"/>
    <property type="match status" value="2"/>
</dbReference>
<dbReference type="SUPFAM" id="SSF50965">
    <property type="entry name" value="Galactose oxidase, central domain"/>
    <property type="match status" value="1"/>
</dbReference>
<dbReference type="InterPro" id="IPR013517">
    <property type="entry name" value="FG-GAP"/>
</dbReference>
<comment type="caution">
    <text evidence="3">The sequence shown here is derived from an EMBL/GenBank/DDBJ whole genome shotgun (WGS) entry which is preliminary data.</text>
</comment>
<dbReference type="Gene3D" id="2.130.10.130">
    <property type="entry name" value="Integrin alpha, N-terminal"/>
    <property type="match status" value="2"/>
</dbReference>
<feature type="domain" description="Secretion system C-terminal sorting" evidence="2">
    <location>
        <begin position="415"/>
        <end position="480"/>
    </location>
</feature>
<accession>A0ABT8WQC7</accession>
<protein>
    <submittedName>
        <fullName evidence="3">T9SS type A sorting domain-containing protein</fullName>
    </submittedName>
</protein>
<name>A0ABT8WQC7_9FLAO</name>
<evidence type="ECO:0000313" key="4">
    <source>
        <dbReference type="Proteomes" id="UP001176806"/>
    </source>
</evidence>
<dbReference type="RefSeq" id="WP_303302559.1">
    <property type="nucleotide sequence ID" value="NZ_BAABDA010000055.1"/>
</dbReference>
<keyword evidence="1" id="KW-0732">Signal</keyword>
<dbReference type="InterPro" id="IPR028994">
    <property type="entry name" value="Integrin_alpha_N"/>
</dbReference>
<dbReference type="NCBIfam" id="TIGR04183">
    <property type="entry name" value="Por_Secre_tail"/>
    <property type="match status" value="1"/>
</dbReference>
<proteinExistence type="predicted"/>
<organism evidence="3 4">
    <name type="scientific">Flavivirga jejuensis</name>
    <dbReference type="NCBI Taxonomy" id="870487"/>
    <lineage>
        <taxon>Bacteria</taxon>
        <taxon>Pseudomonadati</taxon>
        <taxon>Bacteroidota</taxon>
        <taxon>Flavobacteriia</taxon>
        <taxon>Flavobacteriales</taxon>
        <taxon>Flavobacteriaceae</taxon>
        <taxon>Flavivirga</taxon>
    </lineage>
</organism>
<dbReference type="InterPro" id="IPR011043">
    <property type="entry name" value="Gal_Oxase/kelch_b-propeller"/>
</dbReference>
<dbReference type="Pfam" id="PF18962">
    <property type="entry name" value="Por_Secre_tail"/>
    <property type="match status" value="1"/>
</dbReference>
<evidence type="ECO:0000256" key="1">
    <source>
        <dbReference type="ARBA" id="ARBA00022729"/>
    </source>
</evidence>
<reference evidence="3" key="1">
    <citation type="submission" date="2023-07" db="EMBL/GenBank/DDBJ databases">
        <title>Two novel species in the genus Flavivirga.</title>
        <authorList>
            <person name="Kwon K."/>
        </authorList>
    </citation>
    <scope>NUCLEOTIDE SEQUENCE</scope>
    <source>
        <strain evidence="3">KACC 14158</strain>
    </source>
</reference>
<gene>
    <name evidence="3" type="ORF">Q4Q40_14300</name>
</gene>
<dbReference type="InterPro" id="IPR026444">
    <property type="entry name" value="Secre_tail"/>
</dbReference>